<gene>
    <name evidence="1" type="ORF">BECKLPF1236A_GA0070988_104393</name>
    <name evidence="2" type="ORF">BECKLPF1236C_GA0070990_104473</name>
</gene>
<evidence type="ECO:0000313" key="1">
    <source>
        <dbReference type="EMBL" id="VFK24839.1"/>
    </source>
</evidence>
<dbReference type="EMBL" id="CAADFP010000447">
    <property type="protein sequence ID" value="VFK35926.1"/>
    <property type="molecule type" value="Genomic_DNA"/>
</dbReference>
<sequence length="115" mass="12788">MMPTFPFVPKLRLGYAVSEAPTSFLHSEVSQHHIRKTTMHIAIPLETMTTADKLRAIEEIRADPVGNLEANESDSVPSPSWHADVLRAREQRIADGASRFPDIAEAKQAVREKIG</sequence>
<evidence type="ECO:0008006" key="3">
    <source>
        <dbReference type="Google" id="ProtNLM"/>
    </source>
</evidence>
<organism evidence="1">
    <name type="scientific">Candidatus Kentrum sp. LPFa</name>
    <dbReference type="NCBI Taxonomy" id="2126335"/>
    <lineage>
        <taxon>Bacteria</taxon>
        <taxon>Pseudomonadati</taxon>
        <taxon>Pseudomonadota</taxon>
        <taxon>Gammaproteobacteria</taxon>
        <taxon>Candidatus Kentrum</taxon>
    </lineage>
</organism>
<evidence type="ECO:0000313" key="2">
    <source>
        <dbReference type="EMBL" id="VFK35926.1"/>
    </source>
</evidence>
<reference evidence="1" key="1">
    <citation type="submission" date="2019-02" db="EMBL/GenBank/DDBJ databases">
        <authorList>
            <person name="Gruber-Vodicka R. H."/>
            <person name="Seah K. B. B."/>
        </authorList>
    </citation>
    <scope>NUCLEOTIDE SEQUENCE</scope>
    <source>
        <strain evidence="1">BECK_S312</strain>
        <strain evidence="2">BECK_S426</strain>
    </source>
</reference>
<dbReference type="EMBL" id="CAADFM010000439">
    <property type="protein sequence ID" value="VFK24839.1"/>
    <property type="molecule type" value="Genomic_DNA"/>
</dbReference>
<proteinExistence type="predicted"/>
<protein>
    <recommendedName>
        <fullName evidence="3">Addiction module component</fullName>
    </recommendedName>
</protein>
<dbReference type="AlphaFoldDB" id="A0A450X6C0"/>
<accession>A0A450X6C0</accession>
<name>A0A450X6C0_9GAMM</name>